<evidence type="ECO:0000313" key="9">
    <source>
        <dbReference type="Proteomes" id="UP000078046"/>
    </source>
</evidence>
<keyword evidence="4" id="KW-0418">Kinase</keyword>
<name>A0A177B2B6_9BILA</name>
<dbReference type="GO" id="GO:0000045">
    <property type="term" value="P:autophagosome assembly"/>
    <property type="evidence" value="ECO:0007669"/>
    <property type="project" value="TreeGrafter"/>
</dbReference>
<dbReference type="OrthoDB" id="336747at2759"/>
<dbReference type="InterPro" id="IPR045269">
    <property type="entry name" value="Atg1-like"/>
</dbReference>
<keyword evidence="2" id="KW-0808">Transferase</keyword>
<dbReference type="GO" id="GO:0016020">
    <property type="term" value="C:membrane"/>
    <property type="evidence" value="ECO:0007669"/>
    <property type="project" value="TreeGrafter"/>
</dbReference>
<evidence type="ECO:0000256" key="4">
    <source>
        <dbReference type="ARBA" id="ARBA00022777"/>
    </source>
</evidence>
<dbReference type="PANTHER" id="PTHR24348:SF22">
    <property type="entry name" value="NON-SPECIFIC SERINE_THREONINE PROTEIN KINASE"/>
    <property type="match status" value="1"/>
</dbReference>
<feature type="binding site" evidence="6">
    <location>
        <position position="40"/>
    </location>
    <ligand>
        <name>ATP</name>
        <dbReference type="ChEBI" id="CHEBI:30616"/>
    </ligand>
</feature>
<keyword evidence="1" id="KW-0723">Serine/threonine-protein kinase</keyword>
<evidence type="ECO:0000256" key="6">
    <source>
        <dbReference type="PROSITE-ProRule" id="PRU10141"/>
    </source>
</evidence>
<keyword evidence="3 6" id="KW-0547">Nucleotide-binding</keyword>
<dbReference type="Proteomes" id="UP000078046">
    <property type="component" value="Unassembled WGS sequence"/>
</dbReference>
<dbReference type="Gene3D" id="3.30.200.20">
    <property type="entry name" value="Phosphorylase Kinase, domain 1"/>
    <property type="match status" value="1"/>
</dbReference>
<dbReference type="InterPro" id="IPR011009">
    <property type="entry name" value="Kinase-like_dom_sf"/>
</dbReference>
<keyword evidence="5 6" id="KW-0067">ATP-binding</keyword>
<dbReference type="GO" id="GO:0005829">
    <property type="term" value="C:cytosol"/>
    <property type="evidence" value="ECO:0007669"/>
    <property type="project" value="TreeGrafter"/>
</dbReference>
<dbReference type="Pfam" id="PF00069">
    <property type="entry name" value="Pkinase"/>
    <property type="match status" value="1"/>
</dbReference>
<evidence type="ECO:0000256" key="5">
    <source>
        <dbReference type="ARBA" id="ARBA00022840"/>
    </source>
</evidence>
<dbReference type="GO" id="GO:0004674">
    <property type="term" value="F:protein serine/threonine kinase activity"/>
    <property type="evidence" value="ECO:0007669"/>
    <property type="project" value="UniProtKB-KW"/>
</dbReference>
<dbReference type="GO" id="GO:0005776">
    <property type="term" value="C:autophagosome"/>
    <property type="evidence" value="ECO:0007669"/>
    <property type="project" value="TreeGrafter"/>
</dbReference>
<gene>
    <name evidence="8" type="ORF">A3Q56_03836</name>
</gene>
<evidence type="ECO:0000259" key="7">
    <source>
        <dbReference type="PROSITE" id="PS50011"/>
    </source>
</evidence>
<dbReference type="PANTHER" id="PTHR24348">
    <property type="entry name" value="SERINE/THREONINE-PROTEIN KINASE UNC-51-RELATED"/>
    <property type="match status" value="1"/>
</dbReference>
<keyword evidence="9" id="KW-1185">Reference proteome</keyword>
<proteinExistence type="predicted"/>
<dbReference type="EMBL" id="LWCA01000457">
    <property type="protein sequence ID" value="OAF68376.1"/>
    <property type="molecule type" value="Genomic_DNA"/>
</dbReference>
<dbReference type="GO" id="GO:0010506">
    <property type="term" value="P:regulation of autophagy"/>
    <property type="evidence" value="ECO:0007669"/>
    <property type="project" value="InterPro"/>
</dbReference>
<dbReference type="InterPro" id="IPR017441">
    <property type="entry name" value="Protein_kinase_ATP_BS"/>
</dbReference>
<protein>
    <recommendedName>
        <fullName evidence="7">Protein kinase domain-containing protein</fullName>
    </recommendedName>
</protein>
<evidence type="ECO:0000256" key="2">
    <source>
        <dbReference type="ARBA" id="ARBA00022679"/>
    </source>
</evidence>
<reference evidence="8 9" key="1">
    <citation type="submission" date="2016-04" db="EMBL/GenBank/DDBJ databases">
        <title>The genome of Intoshia linei affirms orthonectids as highly simplified spiralians.</title>
        <authorList>
            <person name="Mikhailov K.V."/>
            <person name="Slusarev G.S."/>
            <person name="Nikitin M.A."/>
            <person name="Logacheva M.D."/>
            <person name="Penin A."/>
            <person name="Aleoshin V."/>
            <person name="Panchin Y.V."/>
        </authorList>
    </citation>
    <scope>NUCLEOTIDE SEQUENCE [LARGE SCALE GENOMIC DNA]</scope>
    <source>
        <strain evidence="8">Intl2013</strain>
        <tissue evidence="8">Whole animal</tissue>
    </source>
</reference>
<evidence type="ECO:0000313" key="8">
    <source>
        <dbReference type="EMBL" id="OAF68376.1"/>
    </source>
</evidence>
<organism evidence="8 9">
    <name type="scientific">Intoshia linei</name>
    <dbReference type="NCBI Taxonomy" id="1819745"/>
    <lineage>
        <taxon>Eukaryota</taxon>
        <taxon>Metazoa</taxon>
        <taxon>Spiralia</taxon>
        <taxon>Lophotrochozoa</taxon>
        <taxon>Mesozoa</taxon>
        <taxon>Orthonectida</taxon>
        <taxon>Rhopaluridae</taxon>
        <taxon>Intoshia</taxon>
    </lineage>
</organism>
<feature type="domain" description="Protein kinase" evidence="7">
    <location>
        <begin position="11"/>
        <end position="87"/>
    </location>
</feature>
<dbReference type="PROSITE" id="PS50011">
    <property type="entry name" value="PROTEIN_KINASE_DOM"/>
    <property type="match status" value="1"/>
</dbReference>
<evidence type="ECO:0000256" key="3">
    <source>
        <dbReference type="ARBA" id="ARBA00022741"/>
    </source>
</evidence>
<dbReference type="GO" id="GO:0005524">
    <property type="term" value="F:ATP binding"/>
    <property type="evidence" value="ECO:0007669"/>
    <property type="project" value="UniProtKB-UniRule"/>
</dbReference>
<accession>A0A177B2B6</accession>
<dbReference type="PROSITE" id="PS00107">
    <property type="entry name" value="PROTEIN_KINASE_ATP"/>
    <property type="match status" value="1"/>
</dbReference>
<dbReference type="FunFam" id="3.30.200.20:FF:000315">
    <property type="entry name" value="Calcium-dependent protein kinase 3"/>
    <property type="match status" value="1"/>
</dbReference>
<dbReference type="AlphaFoldDB" id="A0A177B2B6"/>
<dbReference type="GO" id="GO:0000407">
    <property type="term" value="C:phagophore assembly site"/>
    <property type="evidence" value="ECO:0007669"/>
    <property type="project" value="TreeGrafter"/>
</dbReference>
<dbReference type="SUPFAM" id="SSF56112">
    <property type="entry name" value="Protein kinase-like (PK-like)"/>
    <property type="match status" value="1"/>
</dbReference>
<comment type="caution">
    <text evidence="8">The sequence shown here is derived from an EMBL/GenBank/DDBJ whole genome shotgun (WGS) entry which is preliminary data.</text>
</comment>
<dbReference type="InterPro" id="IPR000719">
    <property type="entry name" value="Prot_kinase_dom"/>
</dbReference>
<sequence>MEKLDNINDKYIIKHVLGSGSFSQVFYAESRKNEKKVAIKCIDRIKMTSKKSLLSEIDIHKKLKHPNVVQLLETYQDAEFYYLVMPL</sequence>
<evidence type="ECO:0000256" key="1">
    <source>
        <dbReference type="ARBA" id="ARBA00022527"/>
    </source>
</evidence>